<feature type="region of interest" description="Disordered" evidence="1">
    <location>
        <begin position="1"/>
        <end position="38"/>
    </location>
</feature>
<evidence type="ECO:0000313" key="3">
    <source>
        <dbReference type="Proteomes" id="UP000177996"/>
    </source>
</evidence>
<dbReference type="EMBL" id="MHLL01000070">
    <property type="protein sequence ID" value="OGZ07075.1"/>
    <property type="molecule type" value="Genomic_DNA"/>
</dbReference>
<name>A0A1G2D0C2_9BACT</name>
<sequence length="271" mass="30883">MTLKMESATPEASTPSSEPKNRDDQVPFKGGLSPHEDMQKIGENTKLQQAGGNTDYVIRETWQRQGNTETIEEQARHLKRRFEELRGFGVVTPSEIVIGKSKSGEAVVYVATHHVHGTQLKDLLELRLQKKDEKILRDILPAHYDSLLDYFTHKLRTGEEFLDDVSRNDQYVFGKLTVDSKATTQIYLVDSDGRRCTDINNLVRDLLEIGDNLIVAEMNVGINLGQEKKRLVSVLDEALSNIPEEKGLAYYQMRRKNLLEKFSSRNYSLDT</sequence>
<evidence type="ECO:0000256" key="1">
    <source>
        <dbReference type="SAM" id="MobiDB-lite"/>
    </source>
</evidence>
<dbReference type="Proteomes" id="UP000177996">
    <property type="component" value="Unassembled WGS sequence"/>
</dbReference>
<protein>
    <submittedName>
        <fullName evidence="2">Uncharacterized protein</fullName>
    </submittedName>
</protein>
<gene>
    <name evidence="2" type="ORF">A3D65_01370</name>
</gene>
<reference evidence="2 3" key="1">
    <citation type="journal article" date="2016" name="Nat. Commun.">
        <title>Thousands of microbial genomes shed light on interconnected biogeochemical processes in an aquifer system.</title>
        <authorList>
            <person name="Anantharaman K."/>
            <person name="Brown C.T."/>
            <person name="Hug L.A."/>
            <person name="Sharon I."/>
            <person name="Castelle C.J."/>
            <person name="Probst A.J."/>
            <person name="Thomas B.C."/>
            <person name="Singh A."/>
            <person name="Wilkins M.J."/>
            <person name="Karaoz U."/>
            <person name="Brodie E.L."/>
            <person name="Williams K.H."/>
            <person name="Hubbard S.S."/>
            <person name="Banfield J.F."/>
        </authorList>
    </citation>
    <scope>NUCLEOTIDE SEQUENCE [LARGE SCALE GENOMIC DNA]</scope>
</reference>
<comment type="caution">
    <text evidence="2">The sequence shown here is derived from an EMBL/GenBank/DDBJ whole genome shotgun (WGS) entry which is preliminary data.</text>
</comment>
<evidence type="ECO:0000313" key="2">
    <source>
        <dbReference type="EMBL" id="OGZ07075.1"/>
    </source>
</evidence>
<dbReference type="AlphaFoldDB" id="A0A1G2D0C2"/>
<accession>A0A1G2D0C2</accession>
<organism evidence="2 3">
    <name type="scientific">Candidatus Lloydbacteria bacterium RIFCSPHIGHO2_02_FULL_50_13</name>
    <dbReference type="NCBI Taxonomy" id="1798661"/>
    <lineage>
        <taxon>Bacteria</taxon>
        <taxon>Candidatus Lloydiibacteriota</taxon>
    </lineage>
</organism>
<proteinExistence type="predicted"/>